<comment type="subcellular location">
    <subcellularLocation>
        <location evidence="1">Membrane</location>
        <topology evidence="1">Multi-pass membrane protein</topology>
    </subcellularLocation>
</comment>
<dbReference type="AlphaFoldDB" id="A0A2V3IWK8"/>
<dbReference type="Proteomes" id="UP000247409">
    <property type="component" value="Unassembled WGS sequence"/>
</dbReference>
<evidence type="ECO:0000313" key="8">
    <source>
        <dbReference type="EMBL" id="PXF46491.1"/>
    </source>
</evidence>
<dbReference type="InterPro" id="IPR004853">
    <property type="entry name" value="Sugar_P_trans_dom"/>
</dbReference>
<feature type="transmembrane region" description="Helical" evidence="6">
    <location>
        <begin position="171"/>
        <end position="190"/>
    </location>
</feature>
<comment type="caution">
    <text evidence="8">The sequence shown here is derived from an EMBL/GenBank/DDBJ whole genome shotgun (WGS) entry which is preliminary data.</text>
</comment>
<keyword evidence="2 6" id="KW-0812">Transmembrane</keyword>
<dbReference type="OrthoDB" id="5547497at2759"/>
<evidence type="ECO:0000259" key="7">
    <source>
        <dbReference type="Pfam" id="PF03151"/>
    </source>
</evidence>
<feature type="transmembrane region" description="Helical" evidence="6">
    <location>
        <begin position="24"/>
        <end position="49"/>
    </location>
</feature>
<evidence type="ECO:0000313" key="9">
    <source>
        <dbReference type="Proteomes" id="UP000247409"/>
    </source>
</evidence>
<proteinExistence type="predicted"/>
<gene>
    <name evidence="8" type="ORF">BWQ96_03726</name>
</gene>
<evidence type="ECO:0000256" key="1">
    <source>
        <dbReference type="ARBA" id="ARBA00004141"/>
    </source>
</evidence>
<accession>A0A2V3IWK8</accession>
<name>A0A2V3IWK8_9FLOR</name>
<keyword evidence="4 6" id="KW-0472">Membrane</keyword>
<feature type="domain" description="Sugar phosphate transporter" evidence="7">
    <location>
        <begin position="5"/>
        <end position="281"/>
    </location>
</feature>
<dbReference type="PANTHER" id="PTHR11132">
    <property type="entry name" value="SOLUTE CARRIER FAMILY 35"/>
    <property type="match status" value="1"/>
</dbReference>
<keyword evidence="9" id="KW-1185">Reference proteome</keyword>
<dbReference type="Pfam" id="PF03151">
    <property type="entry name" value="TPT"/>
    <property type="match status" value="1"/>
</dbReference>
<evidence type="ECO:0000256" key="4">
    <source>
        <dbReference type="ARBA" id="ARBA00023136"/>
    </source>
</evidence>
<reference evidence="8 9" key="1">
    <citation type="journal article" date="2018" name="Mol. Biol. Evol.">
        <title>Analysis of the draft genome of the red seaweed Gracilariopsis chorda provides insights into genome size evolution in Rhodophyta.</title>
        <authorList>
            <person name="Lee J."/>
            <person name="Yang E.C."/>
            <person name="Graf L."/>
            <person name="Yang J.H."/>
            <person name="Qiu H."/>
            <person name="Zel Zion U."/>
            <person name="Chan C.X."/>
            <person name="Stephens T.G."/>
            <person name="Weber A.P.M."/>
            <person name="Boo G.H."/>
            <person name="Boo S.M."/>
            <person name="Kim K.M."/>
            <person name="Shin Y."/>
            <person name="Jung M."/>
            <person name="Lee S.J."/>
            <person name="Yim H.S."/>
            <person name="Lee J.H."/>
            <person name="Bhattacharya D."/>
            <person name="Yoon H.S."/>
        </authorList>
    </citation>
    <scope>NUCLEOTIDE SEQUENCE [LARGE SCALE GENOMIC DNA]</scope>
    <source>
        <strain evidence="8 9">SKKU-2015</strain>
        <tissue evidence="8">Whole body</tissue>
    </source>
</reference>
<dbReference type="EMBL" id="NBIV01000037">
    <property type="protein sequence ID" value="PXF46491.1"/>
    <property type="molecule type" value="Genomic_DNA"/>
</dbReference>
<feature type="transmembrane region" description="Helical" evidence="6">
    <location>
        <begin position="141"/>
        <end position="159"/>
    </location>
</feature>
<sequence length="326" mass="36540">MLLNFMSSVSIVVVNKLVMDKYGFHFAVTLTAFHLWSTFFLLLLTAKCGVFEIKRLPVRDVAKLAAGTMGFICLTNLSLQHNSVGFYQVMKVMTTPTVVIIEALLYQKYLENRLKLSLLPVCLGVILTTVTDFRLNLTGTIYAVAGVIVTSFYQIWSGTLQRSLDCNALQLQTYVAPLAALFILPLMPLLDQYDMNDLHSIWYYNLNVQNGAVIALTGFFGFLVNVSIFLVIGRSSAVSYNILGHCKTVVVLMSDFLLFGRPKSFKSSFGIVLTLVGVFWYTSLKLEKARVEKEARERAPSPKSVDDDSLTRHEEKIDVRSGSREE</sequence>
<feature type="transmembrane region" description="Helical" evidence="6">
    <location>
        <begin position="265"/>
        <end position="284"/>
    </location>
</feature>
<evidence type="ECO:0000256" key="3">
    <source>
        <dbReference type="ARBA" id="ARBA00022989"/>
    </source>
</evidence>
<feature type="region of interest" description="Disordered" evidence="5">
    <location>
        <begin position="291"/>
        <end position="326"/>
    </location>
</feature>
<dbReference type="GO" id="GO:0016020">
    <property type="term" value="C:membrane"/>
    <property type="evidence" value="ECO:0007669"/>
    <property type="project" value="UniProtKB-SubCell"/>
</dbReference>
<feature type="transmembrane region" description="Helical" evidence="6">
    <location>
        <begin position="210"/>
        <end position="233"/>
    </location>
</feature>
<evidence type="ECO:0000256" key="5">
    <source>
        <dbReference type="SAM" id="MobiDB-lite"/>
    </source>
</evidence>
<evidence type="ECO:0000256" key="2">
    <source>
        <dbReference type="ARBA" id="ARBA00022692"/>
    </source>
</evidence>
<keyword evidence="3 6" id="KW-1133">Transmembrane helix</keyword>
<protein>
    <submittedName>
        <fullName evidence="8">Solute carrier family 35 member E3</fullName>
    </submittedName>
</protein>
<organism evidence="8 9">
    <name type="scientific">Gracilariopsis chorda</name>
    <dbReference type="NCBI Taxonomy" id="448386"/>
    <lineage>
        <taxon>Eukaryota</taxon>
        <taxon>Rhodophyta</taxon>
        <taxon>Florideophyceae</taxon>
        <taxon>Rhodymeniophycidae</taxon>
        <taxon>Gracilariales</taxon>
        <taxon>Gracilariaceae</taxon>
        <taxon>Gracilariopsis</taxon>
    </lineage>
</organism>
<evidence type="ECO:0000256" key="6">
    <source>
        <dbReference type="SAM" id="Phobius"/>
    </source>
</evidence>
<dbReference type="InterPro" id="IPR050186">
    <property type="entry name" value="TPT_transporter"/>
</dbReference>